<organism evidence="2 3">
    <name type="scientific">Gracilinema caldarium (strain ATCC 51460 / DSM 7334 / H1)</name>
    <name type="common">Treponema caldarium</name>
    <dbReference type="NCBI Taxonomy" id="744872"/>
    <lineage>
        <taxon>Bacteria</taxon>
        <taxon>Pseudomonadati</taxon>
        <taxon>Spirochaetota</taxon>
        <taxon>Spirochaetia</taxon>
        <taxon>Spirochaetales</taxon>
        <taxon>Breznakiellaceae</taxon>
        <taxon>Gracilinema</taxon>
    </lineage>
</organism>
<dbReference type="STRING" id="744872.Spica_2279"/>
<keyword evidence="1" id="KW-1133">Transmembrane helix</keyword>
<keyword evidence="1" id="KW-0472">Membrane</keyword>
<dbReference type="EMBL" id="CP002868">
    <property type="protein sequence ID" value="AEJ20391.1"/>
    <property type="molecule type" value="Genomic_DNA"/>
</dbReference>
<feature type="transmembrane region" description="Helical" evidence="1">
    <location>
        <begin position="56"/>
        <end position="78"/>
    </location>
</feature>
<dbReference type="OrthoDB" id="670335at2"/>
<dbReference type="KEGG" id="scd:Spica_2279"/>
<evidence type="ECO:0000313" key="2">
    <source>
        <dbReference type="EMBL" id="AEJ20391.1"/>
    </source>
</evidence>
<evidence type="ECO:0000256" key="1">
    <source>
        <dbReference type="SAM" id="Phobius"/>
    </source>
</evidence>
<protein>
    <submittedName>
        <fullName evidence="2">Uncharacterized protein</fullName>
    </submittedName>
</protein>
<evidence type="ECO:0000313" key="3">
    <source>
        <dbReference type="Proteomes" id="UP000000503"/>
    </source>
</evidence>
<proteinExistence type="predicted"/>
<dbReference type="Proteomes" id="UP000000503">
    <property type="component" value="Chromosome"/>
</dbReference>
<keyword evidence="1" id="KW-0812">Transmembrane</keyword>
<feature type="transmembrane region" description="Helical" evidence="1">
    <location>
        <begin position="27"/>
        <end position="50"/>
    </location>
</feature>
<feature type="transmembrane region" description="Helical" evidence="1">
    <location>
        <begin position="99"/>
        <end position="117"/>
    </location>
</feature>
<feature type="transmembrane region" description="Helical" evidence="1">
    <location>
        <begin position="174"/>
        <end position="193"/>
    </location>
</feature>
<sequence>MNSDIAPDAEAQLSLITQMMKESRETIFHLGFPSIVWGVTISIGTLISYIFSANAWYTAIAPLWGILFIFASLLNISYFRRWGFRERKSTLISRLFKDLWIFMLITTLLLWLSGLLLHKNLSFSFMFCFICIVVSGGYWLSATLSGLFLVRCLSIAWLIGSFTVLFVPEVWTPAIMGLWAFLFEAVPGLYLYVRERKESL</sequence>
<accession>F8F365</accession>
<dbReference type="RefSeq" id="WP_013969672.1">
    <property type="nucleotide sequence ID" value="NC_015732.1"/>
</dbReference>
<name>F8F365_GRAC1</name>
<dbReference type="AlphaFoldDB" id="F8F365"/>
<dbReference type="HOGENOM" id="CLU_1365712_0_0_12"/>
<reference evidence="3" key="1">
    <citation type="journal article" date="2013" name="Stand. Genomic Sci.">
        <title>Genome sequence of the thermophilic fresh-water bacterium Spirochaeta caldaria type strain (H1(T)), reclassification of Spirochaeta caldaria, Spirochaeta stenostrepta, and Spirochaeta zuelzerae in the genus Treponema as Treponema caldaria comb. nov., Treponema stenostrepta comb. nov., and Treponema zuelzerae comb. nov., and emendation of the genus Treponema.</title>
        <authorList>
            <person name="Abt B."/>
            <person name="Goker M."/>
            <person name="Scheuner C."/>
            <person name="Han C."/>
            <person name="Lu M."/>
            <person name="Misra M."/>
            <person name="Lapidus A."/>
            <person name="Nolan M."/>
            <person name="Lucas S."/>
            <person name="Hammon N."/>
            <person name="Deshpande S."/>
            <person name="Cheng J.F."/>
            <person name="Tapia R."/>
            <person name="Goodwin L.A."/>
            <person name="Pitluck S."/>
            <person name="Liolios K."/>
            <person name="Pagani I."/>
            <person name="Ivanova N."/>
            <person name="Mavromatis K."/>
            <person name="Mikhailova N."/>
            <person name="Huntemann M."/>
            <person name="Pati A."/>
            <person name="Chen A."/>
            <person name="Palaniappan K."/>
            <person name="Land M."/>
            <person name="Hauser L."/>
            <person name="Jeffries C.D."/>
            <person name="Rohde M."/>
            <person name="Spring S."/>
            <person name="Gronow S."/>
            <person name="Detter J.C."/>
            <person name="Bristow J."/>
            <person name="Eisen J.A."/>
            <person name="Markowitz V."/>
            <person name="Hugenholtz P."/>
            <person name="Kyrpides N.C."/>
            <person name="Woyke T."/>
            <person name="Klenk H.P."/>
        </authorList>
    </citation>
    <scope>NUCLEOTIDE SEQUENCE</scope>
    <source>
        <strain evidence="3">ATCC 51460 / DSM 7334 / H1</strain>
    </source>
</reference>
<feature type="transmembrane region" description="Helical" evidence="1">
    <location>
        <begin position="123"/>
        <end position="141"/>
    </location>
</feature>
<gene>
    <name evidence="2" type="ordered locus">Spica_2279</name>
</gene>
<feature type="transmembrane region" description="Helical" evidence="1">
    <location>
        <begin position="148"/>
        <end position="168"/>
    </location>
</feature>
<keyword evidence="3" id="KW-1185">Reference proteome</keyword>